<dbReference type="InterPro" id="IPR002182">
    <property type="entry name" value="NB-ARC"/>
</dbReference>
<protein>
    <submittedName>
        <fullName evidence="9">Tetratricopeptide repeat protein</fullName>
    </submittedName>
</protein>
<dbReference type="SMART" id="SM01043">
    <property type="entry name" value="BTAD"/>
    <property type="match status" value="1"/>
</dbReference>
<dbReference type="Pfam" id="PF00486">
    <property type="entry name" value="Trans_reg_C"/>
    <property type="match status" value="1"/>
</dbReference>
<evidence type="ECO:0000256" key="6">
    <source>
        <dbReference type="PROSITE-ProRule" id="PRU01091"/>
    </source>
</evidence>
<dbReference type="RefSeq" id="WP_196201823.1">
    <property type="nucleotide sequence ID" value="NZ_JADPUN010000148.1"/>
</dbReference>
<evidence type="ECO:0000313" key="10">
    <source>
        <dbReference type="Proteomes" id="UP000638560"/>
    </source>
</evidence>
<dbReference type="SUPFAM" id="SSF52540">
    <property type="entry name" value="P-loop containing nucleoside triphosphate hydrolases"/>
    <property type="match status" value="1"/>
</dbReference>
<keyword evidence="3 6" id="KW-0238">DNA-binding</keyword>
<evidence type="ECO:0000259" key="8">
    <source>
        <dbReference type="PROSITE" id="PS51755"/>
    </source>
</evidence>
<evidence type="ECO:0000256" key="3">
    <source>
        <dbReference type="ARBA" id="ARBA00023125"/>
    </source>
</evidence>
<feature type="DNA-binding region" description="OmpR/PhoB-type" evidence="6">
    <location>
        <begin position="84"/>
        <end position="190"/>
    </location>
</feature>
<dbReference type="InterPro" id="IPR019734">
    <property type="entry name" value="TPR_rpt"/>
</dbReference>
<dbReference type="PROSITE" id="PS51755">
    <property type="entry name" value="OMPR_PHOB"/>
    <property type="match status" value="1"/>
</dbReference>
<dbReference type="SMART" id="SM00028">
    <property type="entry name" value="TPR"/>
    <property type="match status" value="5"/>
</dbReference>
<gene>
    <name evidence="9" type="ORF">I0C86_14965</name>
</gene>
<feature type="repeat" description="TPR" evidence="5">
    <location>
        <begin position="946"/>
        <end position="979"/>
    </location>
</feature>
<dbReference type="InterPro" id="IPR001387">
    <property type="entry name" value="Cro/C1-type_HTH"/>
</dbReference>
<dbReference type="InterPro" id="IPR036388">
    <property type="entry name" value="WH-like_DNA-bd_sf"/>
</dbReference>
<comment type="caution">
    <text evidence="9">The sequence shown here is derived from an EMBL/GenBank/DDBJ whole genome shotgun (WGS) entry which is preliminary data.</text>
</comment>
<dbReference type="InterPro" id="IPR010982">
    <property type="entry name" value="Lambda_DNA-bd_dom_sf"/>
</dbReference>
<evidence type="ECO:0000313" key="9">
    <source>
        <dbReference type="EMBL" id="MBF9130246.1"/>
    </source>
</evidence>
<feature type="domain" description="HTH cro/C1-type" evidence="7">
    <location>
        <begin position="7"/>
        <end position="62"/>
    </location>
</feature>
<dbReference type="Proteomes" id="UP000638560">
    <property type="component" value="Unassembled WGS sequence"/>
</dbReference>
<evidence type="ECO:0000256" key="2">
    <source>
        <dbReference type="ARBA" id="ARBA00023015"/>
    </source>
</evidence>
<dbReference type="InterPro" id="IPR016032">
    <property type="entry name" value="Sig_transdc_resp-reg_C-effctor"/>
</dbReference>
<dbReference type="PANTHER" id="PTHR35807:SF1">
    <property type="entry name" value="TRANSCRIPTIONAL REGULATOR REDD"/>
    <property type="match status" value="1"/>
</dbReference>
<dbReference type="Pfam" id="PF13560">
    <property type="entry name" value="HTH_31"/>
    <property type="match status" value="1"/>
</dbReference>
<dbReference type="Gene3D" id="3.40.50.300">
    <property type="entry name" value="P-loop containing nucleotide triphosphate hydrolases"/>
    <property type="match status" value="1"/>
</dbReference>
<dbReference type="SUPFAM" id="SSF47413">
    <property type="entry name" value="lambda repressor-like DNA-binding domains"/>
    <property type="match status" value="1"/>
</dbReference>
<feature type="repeat" description="TPR" evidence="5">
    <location>
        <begin position="1026"/>
        <end position="1059"/>
    </location>
</feature>
<reference evidence="9 10" key="1">
    <citation type="submission" date="2020-11" db="EMBL/GenBank/DDBJ databases">
        <title>A novel isolate from a Black sea contaminated sediment with potential to produce alkanes: Plantactinospora alkalitolerans sp. nov.</title>
        <authorList>
            <person name="Carro L."/>
            <person name="Veyisoglu A."/>
            <person name="Guven K."/>
            <person name="Schumann P."/>
            <person name="Klenk H.-P."/>
            <person name="Sahin N."/>
        </authorList>
    </citation>
    <scope>NUCLEOTIDE SEQUENCE [LARGE SCALE GENOMIC DNA]</scope>
    <source>
        <strain evidence="9 10">S1510</strain>
    </source>
</reference>
<dbReference type="PROSITE" id="PS50005">
    <property type="entry name" value="TPR"/>
    <property type="match status" value="3"/>
</dbReference>
<dbReference type="PANTHER" id="PTHR35807">
    <property type="entry name" value="TRANSCRIPTIONAL REGULATOR REDD-RELATED"/>
    <property type="match status" value="1"/>
</dbReference>
<sequence>MDFADALRRQRHIANLSQQELSNIAGLNLATIRDLEQRRTRQPHPRSLRALIEALRLTGQQAAIFQECARSTPKITPDSRSVEPESVTVPEAPIRIEVLGPLVIKRGAAPVRLQSAGARTVVGRLALSPDRTVPRAQLIDLLWGDDPPPAAVRLLQAYVTRARRALEPLRPPREQSQILMLMPGGYKLTGTPSQFDVGQFRQLVKDSAKSADPAQALALIETALELWRDDPLSDIPCLRGHPLVSQLNDEKITAALLLAEICAAQNSHQRALPWLRALSAGNTLHEPVHLRLIAALAGSGHQAEALATYEKIRSRLADDLGIDPGPELIELHQRVLRQEVARPQTAGVPPVPPFVQGTGPGLNFTSSPPQELPAVSSCFIGRSATLAELDRILPSSFVAGSAVSIVAIVGTAGVGKTALATHWGRRVVDHFPDGQLYVDLHGYSAKPSMQPVEVLGAFLRSLGVRPDAMPADTDRAAAMYRSLLAGRRMLILLDNARSAEQLRPLIPGSTGCLVLVTSRDRLTGLVAREGAHRVSLDVLTPYESRRLLSHVLNEERVLAELDVADQLASICAHLPLALRIAAAHLADRRCRTIADYVDLLQGSDRIATLGVADDAGSAVRIAFDLSYAAIPRESQRLFRLLGLIPGQTFTTDAAAALYGTTQAHAVHMLDQLAAAHLVEESAPSRYTFHDLLRHYARERSTSLAEPGDTEALDNLFNWYVHGVVLAAQILYPQLLRLAEPTGTSITPSLVLRSRSEALAWLDDEWSNLRSIIQFAADHGRSAIVWLLADGLRGYLWQRADLTSWLKVSQLGLAAAKDSENPVATAAMHTSLGQVSYVLGHFRAAIEHTTQAMKISSRTAWSARHLGAITNLGIIYADFGQTEVATRLHLLVAKHWQRQGRTLDQSTSLINLGIGYRFMGRLEESVEALTRALSLIDESAQTGVAWAVALESLGNTYHDLGQRQRALTLLSESLTISHDRGNLRQELNALIGIATIHLAAGDLETASELATEIETLFLHLKGSCNDGEFFILMGAISAAGDDEKQAIRCYERALSFRPAMRAHPRIVAKLGLATSFGRLGHSAVANRHASEALALADRYRYAILKGLALTALAEAHLSDGQHGEARAYATRARNSHRRTGHLPGEERALSLLARASAGLSQGRDMPVSGRSKES</sequence>
<dbReference type="InterPro" id="IPR005158">
    <property type="entry name" value="BTAD"/>
</dbReference>
<dbReference type="EMBL" id="JADPUN010000148">
    <property type="protein sequence ID" value="MBF9130246.1"/>
    <property type="molecule type" value="Genomic_DNA"/>
</dbReference>
<dbReference type="CDD" id="cd15831">
    <property type="entry name" value="BTAD"/>
    <property type="match status" value="1"/>
</dbReference>
<dbReference type="Gene3D" id="1.25.40.10">
    <property type="entry name" value="Tetratricopeptide repeat domain"/>
    <property type="match status" value="4"/>
</dbReference>
<dbReference type="SUPFAM" id="SSF48452">
    <property type="entry name" value="TPR-like"/>
    <property type="match status" value="4"/>
</dbReference>
<comment type="similarity">
    <text evidence="1">Belongs to the AfsR/DnrI/RedD regulatory family.</text>
</comment>
<dbReference type="SMART" id="SM00530">
    <property type="entry name" value="HTH_XRE"/>
    <property type="match status" value="1"/>
</dbReference>
<accession>A0ABS0GVZ7</accession>
<evidence type="ECO:0000256" key="4">
    <source>
        <dbReference type="ARBA" id="ARBA00023163"/>
    </source>
</evidence>
<dbReference type="SUPFAM" id="SSF46894">
    <property type="entry name" value="C-terminal effector domain of the bipartite response regulators"/>
    <property type="match status" value="1"/>
</dbReference>
<dbReference type="Gene3D" id="1.10.10.10">
    <property type="entry name" value="Winged helix-like DNA-binding domain superfamily/Winged helix DNA-binding domain"/>
    <property type="match status" value="1"/>
</dbReference>
<dbReference type="InterPro" id="IPR001867">
    <property type="entry name" value="OmpR/PhoB-type_DNA-bd"/>
</dbReference>
<evidence type="ECO:0000256" key="5">
    <source>
        <dbReference type="PROSITE-ProRule" id="PRU00339"/>
    </source>
</evidence>
<dbReference type="PRINTS" id="PR00364">
    <property type="entry name" value="DISEASERSIST"/>
</dbReference>
<dbReference type="InterPro" id="IPR011990">
    <property type="entry name" value="TPR-like_helical_dom_sf"/>
</dbReference>
<proteinExistence type="inferred from homology"/>
<keyword evidence="2" id="KW-0805">Transcription regulation</keyword>
<keyword evidence="10" id="KW-1185">Reference proteome</keyword>
<dbReference type="Pfam" id="PF00931">
    <property type="entry name" value="NB-ARC"/>
    <property type="match status" value="1"/>
</dbReference>
<feature type="repeat" description="TPR" evidence="5">
    <location>
        <begin position="905"/>
        <end position="938"/>
    </location>
</feature>
<keyword evidence="4" id="KW-0804">Transcription</keyword>
<dbReference type="Pfam" id="PF13176">
    <property type="entry name" value="TPR_7"/>
    <property type="match status" value="1"/>
</dbReference>
<keyword evidence="5" id="KW-0802">TPR repeat</keyword>
<dbReference type="Pfam" id="PF03704">
    <property type="entry name" value="BTAD"/>
    <property type="match status" value="1"/>
</dbReference>
<evidence type="ECO:0000259" key="7">
    <source>
        <dbReference type="PROSITE" id="PS50943"/>
    </source>
</evidence>
<dbReference type="InterPro" id="IPR051677">
    <property type="entry name" value="AfsR-DnrI-RedD_regulator"/>
</dbReference>
<dbReference type="PROSITE" id="PS50943">
    <property type="entry name" value="HTH_CROC1"/>
    <property type="match status" value="1"/>
</dbReference>
<dbReference type="Gene3D" id="1.10.260.40">
    <property type="entry name" value="lambda repressor-like DNA-binding domains"/>
    <property type="match status" value="1"/>
</dbReference>
<feature type="domain" description="OmpR/PhoB-type" evidence="8">
    <location>
        <begin position="84"/>
        <end position="190"/>
    </location>
</feature>
<organism evidence="9 10">
    <name type="scientific">Plantactinospora alkalitolerans</name>
    <dbReference type="NCBI Taxonomy" id="2789879"/>
    <lineage>
        <taxon>Bacteria</taxon>
        <taxon>Bacillati</taxon>
        <taxon>Actinomycetota</taxon>
        <taxon>Actinomycetes</taxon>
        <taxon>Micromonosporales</taxon>
        <taxon>Micromonosporaceae</taxon>
        <taxon>Plantactinospora</taxon>
    </lineage>
</organism>
<dbReference type="SMART" id="SM00862">
    <property type="entry name" value="Trans_reg_C"/>
    <property type="match status" value="1"/>
</dbReference>
<evidence type="ECO:0000256" key="1">
    <source>
        <dbReference type="ARBA" id="ARBA00005820"/>
    </source>
</evidence>
<dbReference type="InterPro" id="IPR027417">
    <property type="entry name" value="P-loop_NTPase"/>
</dbReference>
<dbReference type="CDD" id="cd00093">
    <property type="entry name" value="HTH_XRE"/>
    <property type="match status" value="1"/>
</dbReference>
<name>A0ABS0GVZ7_9ACTN</name>